<proteinExistence type="predicted"/>
<name>A0ABT7L1W4_9BACI</name>
<accession>A0ABT7L1W4</accession>
<feature type="signal peptide" evidence="2">
    <location>
        <begin position="1"/>
        <end position="22"/>
    </location>
</feature>
<evidence type="ECO:0000313" key="4">
    <source>
        <dbReference type="Proteomes" id="UP001235343"/>
    </source>
</evidence>
<protein>
    <submittedName>
        <fullName evidence="3">Uncharacterized protein</fullName>
    </submittedName>
</protein>
<evidence type="ECO:0000313" key="3">
    <source>
        <dbReference type="EMBL" id="MDL4839819.1"/>
    </source>
</evidence>
<feature type="region of interest" description="Disordered" evidence="1">
    <location>
        <begin position="45"/>
        <end position="69"/>
    </location>
</feature>
<sequence length="357" mass="39724">MKKGWRKFSILFLALFLTILTACNDTEEKASDVSEEEHQKTIAKIESENVKTEGAGKKDGTDNEDQEATEEVTFEINNGPDDQGDMNVWFKGDFEITGNKIIVKGTTNLLPDSRIQLYTDAVNGTIIGGDDQAIVEESGSFELEGGFPDDYEGALHLELSFRVGAQSSEEVKKYYSDGLTGDFAEIYYDGSDEKILKKASFNKTVIIDGSNHSFSITKPEWDIPEDIGSTNVRLEPTIEKVEDFLVVKFESNIIEEATVQAQASIPNYITTGFQGSTTVNPDGTGVIYLADPEKDDRIKNLTDYEINIMMDPTNSQNEMSTYMIEVYGEKGKNLQGEYVVEDEGEKAIEQHLKITVD</sequence>
<organism evidence="3 4">
    <name type="scientific">Aquibacillus rhizosphaerae</name>
    <dbReference type="NCBI Taxonomy" id="3051431"/>
    <lineage>
        <taxon>Bacteria</taxon>
        <taxon>Bacillati</taxon>
        <taxon>Bacillota</taxon>
        <taxon>Bacilli</taxon>
        <taxon>Bacillales</taxon>
        <taxon>Bacillaceae</taxon>
        <taxon>Aquibacillus</taxon>
    </lineage>
</organism>
<dbReference type="RefSeq" id="WP_285930777.1">
    <property type="nucleotide sequence ID" value="NZ_JASTZU010000018.1"/>
</dbReference>
<dbReference type="EMBL" id="JASTZU010000018">
    <property type="protein sequence ID" value="MDL4839819.1"/>
    <property type="molecule type" value="Genomic_DNA"/>
</dbReference>
<evidence type="ECO:0000256" key="2">
    <source>
        <dbReference type="SAM" id="SignalP"/>
    </source>
</evidence>
<keyword evidence="4" id="KW-1185">Reference proteome</keyword>
<feature type="chain" id="PRO_5046312927" evidence="2">
    <location>
        <begin position="23"/>
        <end position="357"/>
    </location>
</feature>
<comment type="caution">
    <text evidence="3">The sequence shown here is derived from an EMBL/GenBank/DDBJ whole genome shotgun (WGS) entry which is preliminary data.</text>
</comment>
<dbReference type="PROSITE" id="PS51257">
    <property type="entry name" value="PROKAR_LIPOPROTEIN"/>
    <property type="match status" value="1"/>
</dbReference>
<gene>
    <name evidence="3" type="ORF">QQS35_05025</name>
</gene>
<feature type="compositionally biased region" description="Basic and acidic residues" evidence="1">
    <location>
        <begin position="45"/>
        <end position="61"/>
    </location>
</feature>
<dbReference type="Proteomes" id="UP001235343">
    <property type="component" value="Unassembled WGS sequence"/>
</dbReference>
<keyword evidence="2" id="KW-0732">Signal</keyword>
<reference evidence="3 4" key="1">
    <citation type="submission" date="2023-06" db="EMBL/GenBank/DDBJ databases">
        <title>Aquibacillus rhizosphaerae LR5S19.</title>
        <authorList>
            <person name="Sun J.-Q."/>
        </authorList>
    </citation>
    <scope>NUCLEOTIDE SEQUENCE [LARGE SCALE GENOMIC DNA]</scope>
    <source>
        <strain evidence="3 4">LR5S19</strain>
    </source>
</reference>
<evidence type="ECO:0000256" key="1">
    <source>
        <dbReference type="SAM" id="MobiDB-lite"/>
    </source>
</evidence>